<comment type="subcellular location">
    <subcellularLocation>
        <location evidence="1">Cytoplasm</location>
        <location evidence="1">Myofibril</location>
    </subcellularLocation>
</comment>
<keyword evidence="7" id="KW-0518">Myosin</keyword>
<evidence type="ECO:0000256" key="11">
    <source>
        <dbReference type="SAM" id="Coils"/>
    </source>
</evidence>
<gene>
    <name evidence="14" type="primary">LOC106475390</name>
</gene>
<keyword evidence="8" id="KW-0505">Motor protein</keyword>
<organism evidence="13 14">
    <name type="scientific">Limulus polyphemus</name>
    <name type="common">Atlantic horseshoe crab</name>
    <dbReference type="NCBI Taxonomy" id="6850"/>
    <lineage>
        <taxon>Eukaryota</taxon>
        <taxon>Metazoa</taxon>
        <taxon>Ecdysozoa</taxon>
        <taxon>Arthropoda</taxon>
        <taxon>Chelicerata</taxon>
        <taxon>Merostomata</taxon>
        <taxon>Xiphosura</taxon>
        <taxon>Limulidae</taxon>
        <taxon>Limulus</taxon>
    </lineage>
</organism>
<evidence type="ECO:0000256" key="6">
    <source>
        <dbReference type="ARBA" id="ARBA00023054"/>
    </source>
</evidence>
<dbReference type="InterPro" id="IPR002928">
    <property type="entry name" value="Myosin_tail"/>
</dbReference>
<feature type="domain" description="Myosin tail" evidence="12">
    <location>
        <begin position="3"/>
        <end position="143"/>
    </location>
</feature>
<reference evidence="14" key="1">
    <citation type="submission" date="2025-08" db="UniProtKB">
        <authorList>
            <consortium name="RefSeq"/>
        </authorList>
    </citation>
    <scope>IDENTIFICATION</scope>
    <source>
        <tissue evidence="14">Muscle</tissue>
    </source>
</reference>
<name>A0ABM1BZC4_LIMPO</name>
<dbReference type="Pfam" id="PF01576">
    <property type="entry name" value="Myosin_tail_1"/>
    <property type="match status" value="1"/>
</dbReference>
<sequence>MDSIKNALEVEVRNLQNRIEEVESNALAGSKRMIAKLETKIRDIEIDYEEEKRRHAETQKVIRKKEHRLKELLLQTEEDHDTILSLKDCVESLSEKCKTYKRQLSEQEGVAQQNQARVRRFQRELESAEDRADQAEGNLSLIRIKHKTWVPTNQDSGSILQVPMAEK</sequence>
<evidence type="ECO:0000256" key="7">
    <source>
        <dbReference type="ARBA" id="ARBA00023123"/>
    </source>
</evidence>
<protein>
    <recommendedName>
        <fullName evidence="3">Paramyosin</fullName>
    </recommendedName>
</protein>
<evidence type="ECO:0000256" key="8">
    <source>
        <dbReference type="ARBA" id="ARBA00023175"/>
    </source>
</evidence>
<evidence type="ECO:0000256" key="3">
    <source>
        <dbReference type="ARBA" id="ARBA00018623"/>
    </source>
</evidence>
<evidence type="ECO:0000313" key="14">
    <source>
        <dbReference type="RefSeq" id="XP_013791527.1"/>
    </source>
</evidence>
<keyword evidence="9" id="KW-0514">Muscle protein</keyword>
<evidence type="ECO:0000256" key="2">
    <source>
        <dbReference type="ARBA" id="ARBA00008447"/>
    </source>
</evidence>
<evidence type="ECO:0000256" key="5">
    <source>
        <dbReference type="ARBA" id="ARBA00022490"/>
    </source>
</evidence>
<keyword evidence="6 11" id="KW-0175">Coiled coil</keyword>
<dbReference type="Proteomes" id="UP000694941">
    <property type="component" value="Unplaced"/>
</dbReference>
<evidence type="ECO:0000256" key="1">
    <source>
        <dbReference type="ARBA" id="ARBA00004657"/>
    </source>
</evidence>
<evidence type="ECO:0000256" key="10">
    <source>
        <dbReference type="ARBA" id="ARBA00049580"/>
    </source>
</evidence>
<feature type="coiled-coil region" evidence="11">
    <location>
        <begin position="5"/>
        <end position="145"/>
    </location>
</feature>
<accession>A0ABM1BZC4</accession>
<dbReference type="SUPFAM" id="SSF90257">
    <property type="entry name" value="Myosin rod fragments"/>
    <property type="match status" value="1"/>
</dbReference>
<keyword evidence="5" id="KW-0963">Cytoplasm</keyword>
<keyword evidence="13" id="KW-1185">Reference proteome</keyword>
<evidence type="ECO:0000256" key="4">
    <source>
        <dbReference type="ARBA" id="ARBA00022433"/>
    </source>
</evidence>
<evidence type="ECO:0000313" key="13">
    <source>
        <dbReference type="Proteomes" id="UP000694941"/>
    </source>
</evidence>
<dbReference type="PANTHER" id="PTHR46349">
    <property type="entry name" value="CINGULIN-LIKE PROTEIN 1-RELATED"/>
    <property type="match status" value="1"/>
</dbReference>
<comment type="similarity">
    <text evidence="2">Belongs to the paramyosin family.</text>
</comment>
<keyword evidence="4" id="KW-0787">Thick filament</keyword>
<comment type="function">
    <text evidence="10">Paramyosin is a major structural component of many thick filaments isolated from invertebrate muscles.</text>
</comment>
<evidence type="ECO:0000256" key="9">
    <source>
        <dbReference type="ARBA" id="ARBA00023179"/>
    </source>
</evidence>
<proteinExistence type="inferred from homology"/>
<dbReference type="RefSeq" id="XP_013791527.1">
    <property type="nucleotide sequence ID" value="XM_013936073.1"/>
</dbReference>
<dbReference type="GeneID" id="106475390"/>
<evidence type="ECO:0000259" key="12">
    <source>
        <dbReference type="Pfam" id="PF01576"/>
    </source>
</evidence>
<dbReference type="PANTHER" id="PTHR46349:SF6">
    <property type="entry name" value="MYOSIN-6-LIKE"/>
    <property type="match status" value="1"/>
</dbReference>